<evidence type="ECO:0000313" key="2">
    <source>
        <dbReference type="Proteomes" id="UP000789702"/>
    </source>
</evidence>
<accession>A0ACA9LSU3</accession>
<dbReference type="Proteomes" id="UP000789702">
    <property type="component" value="Unassembled WGS sequence"/>
</dbReference>
<protein>
    <submittedName>
        <fullName evidence="1">6892_t:CDS:1</fullName>
    </submittedName>
</protein>
<feature type="non-terminal residue" evidence="1">
    <location>
        <position position="1"/>
    </location>
</feature>
<name>A0ACA9LSU3_9GLOM</name>
<evidence type="ECO:0000313" key="1">
    <source>
        <dbReference type="EMBL" id="CAG8543992.1"/>
    </source>
</evidence>
<organism evidence="1 2">
    <name type="scientific">Dentiscutata heterogama</name>
    <dbReference type="NCBI Taxonomy" id="1316150"/>
    <lineage>
        <taxon>Eukaryota</taxon>
        <taxon>Fungi</taxon>
        <taxon>Fungi incertae sedis</taxon>
        <taxon>Mucoromycota</taxon>
        <taxon>Glomeromycotina</taxon>
        <taxon>Glomeromycetes</taxon>
        <taxon>Diversisporales</taxon>
        <taxon>Gigasporaceae</taxon>
        <taxon>Dentiscutata</taxon>
    </lineage>
</organism>
<keyword evidence="2" id="KW-1185">Reference proteome</keyword>
<sequence>KEVYTGILRCPPLTLLQFKQRNFSLSDDEIKKFVDCLFNGQALLYANRDILQSTLGLRLEPALNIAIFVKNLNNQSRNLLYENVLEVVHHLKKLKQLPESMQNHAEIEEEDNSKFLITGTTGIENSESIVGTYINFYNLLHNHPETWYLVDGTGPMKYVQARTVVSVSPKSIQSNKFQELIKDPMIRFCVPPLSIEELLICKKIFPTVPQNLMLDLIDRVGGISRYCMFLNGQHA</sequence>
<proteinExistence type="predicted"/>
<comment type="caution">
    <text evidence="1">The sequence shown here is derived from an EMBL/GenBank/DDBJ whole genome shotgun (WGS) entry which is preliminary data.</text>
</comment>
<gene>
    <name evidence="1" type="ORF">DHETER_LOCUS4930</name>
</gene>
<reference evidence="1" key="1">
    <citation type="submission" date="2021-06" db="EMBL/GenBank/DDBJ databases">
        <authorList>
            <person name="Kallberg Y."/>
            <person name="Tangrot J."/>
            <person name="Rosling A."/>
        </authorList>
    </citation>
    <scope>NUCLEOTIDE SEQUENCE</scope>
    <source>
        <strain evidence="1">IL203A</strain>
    </source>
</reference>
<dbReference type="EMBL" id="CAJVPU010005178">
    <property type="protein sequence ID" value="CAG8543992.1"/>
    <property type="molecule type" value="Genomic_DNA"/>
</dbReference>